<dbReference type="InterPro" id="IPR013783">
    <property type="entry name" value="Ig-like_fold"/>
</dbReference>
<dbReference type="CDD" id="cd12797">
    <property type="entry name" value="M23_peptidase"/>
    <property type="match status" value="1"/>
</dbReference>
<name>A0A518CLS5_9PLAN</name>
<reference evidence="2 3" key="1">
    <citation type="submission" date="2019-02" db="EMBL/GenBank/DDBJ databases">
        <title>Deep-cultivation of Planctomycetes and their phenomic and genomic characterization uncovers novel biology.</title>
        <authorList>
            <person name="Wiegand S."/>
            <person name="Jogler M."/>
            <person name="Boedeker C."/>
            <person name="Pinto D."/>
            <person name="Vollmers J."/>
            <person name="Rivas-Marin E."/>
            <person name="Kohn T."/>
            <person name="Peeters S.H."/>
            <person name="Heuer A."/>
            <person name="Rast P."/>
            <person name="Oberbeckmann S."/>
            <person name="Bunk B."/>
            <person name="Jeske O."/>
            <person name="Meyerdierks A."/>
            <person name="Storesund J.E."/>
            <person name="Kallscheuer N."/>
            <person name="Luecker S."/>
            <person name="Lage O.M."/>
            <person name="Pohl T."/>
            <person name="Merkel B.J."/>
            <person name="Hornburger P."/>
            <person name="Mueller R.-W."/>
            <person name="Bruemmer F."/>
            <person name="Labrenz M."/>
            <person name="Spormann A.M."/>
            <person name="Op den Camp H."/>
            <person name="Overmann J."/>
            <person name="Amann R."/>
            <person name="Jetten M.S.M."/>
            <person name="Mascher T."/>
            <person name="Medema M.H."/>
            <person name="Devos D.P."/>
            <person name="Kaster A.-K."/>
            <person name="Ovreas L."/>
            <person name="Rohde M."/>
            <person name="Galperin M.Y."/>
            <person name="Jogler C."/>
        </authorList>
    </citation>
    <scope>NUCLEOTIDE SEQUENCE [LARGE SCALE GENOMIC DNA]</scope>
    <source>
        <strain evidence="2 3">Pla110</strain>
    </source>
</reference>
<dbReference type="GO" id="GO:0004222">
    <property type="term" value="F:metalloendopeptidase activity"/>
    <property type="evidence" value="ECO:0007669"/>
    <property type="project" value="TreeGrafter"/>
</dbReference>
<dbReference type="OrthoDB" id="244125at2"/>
<dbReference type="SUPFAM" id="SSF49299">
    <property type="entry name" value="PKD domain"/>
    <property type="match status" value="2"/>
</dbReference>
<dbReference type="Gene3D" id="2.70.70.10">
    <property type="entry name" value="Glucose Permease (Domain IIA)"/>
    <property type="match status" value="1"/>
</dbReference>
<keyword evidence="3" id="KW-1185">Reference proteome</keyword>
<dbReference type="CDD" id="cd00146">
    <property type="entry name" value="PKD"/>
    <property type="match status" value="2"/>
</dbReference>
<dbReference type="InterPro" id="IPR011055">
    <property type="entry name" value="Dup_hybrid_motif"/>
</dbReference>
<dbReference type="InterPro" id="IPR050570">
    <property type="entry name" value="Cell_wall_metabolism_enzyme"/>
</dbReference>
<accession>A0A518CLS5</accession>
<dbReference type="InterPro" id="IPR022409">
    <property type="entry name" value="PKD/Chitinase_dom"/>
</dbReference>
<dbReference type="Pfam" id="PF01551">
    <property type="entry name" value="Peptidase_M23"/>
    <property type="match status" value="1"/>
</dbReference>
<evidence type="ECO:0000313" key="2">
    <source>
        <dbReference type="EMBL" id="QDU80168.1"/>
    </source>
</evidence>
<dbReference type="SUPFAM" id="SSF51261">
    <property type="entry name" value="Duplicated hybrid motif"/>
    <property type="match status" value="1"/>
</dbReference>
<dbReference type="PANTHER" id="PTHR21666:SF270">
    <property type="entry name" value="MUREIN HYDROLASE ACTIVATOR ENVC"/>
    <property type="match status" value="1"/>
</dbReference>
<dbReference type="SMART" id="SM00089">
    <property type="entry name" value="PKD"/>
    <property type="match status" value="2"/>
</dbReference>
<dbReference type="Gene3D" id="2.60.40.10">
    <property type="entry name" value="Immunoglobulins"/>
    <property type="match status" value="2"/>
</dbReference>
<dbReference type="Pfam" id="PF18911">
    <property type="entry name" value="PKD_4"/>
    <property type="match status" value="1"/>
</dbReference>
<dbReference type="EMBL" id="CP036281">
    <property type="protein sequence ID" value="QDU80168.1"/>
    <property type="molecule type" value="Genomic_DNA"/>
</dbReference>
<dbReference type="PROSITE" id="PS50093">
    <property type="entry name" value="PKD"/>
    <property type="match status" value="2"/>
</dbReference>
<dbReference type="InterPro" id="IPR016047">
    <property type="entry name" value="M23ase_b-sheet_dom"/>
</dbReference>
<dbReference type="InterPro" id="IPR000601">
    <property type="entry name" value="PKD_dom"/>
</dbReference>
<proteinExistence type="predicted"/>
<dbReference type="InterPro" id="IPR035986">
    <property type="entry name" value="PKD_dom_sf"/>
</dbReference>
<dbReference type="KEGG" id="plon:Pla110_18920"/>
<dbReference type="PANTHER" id="PTHR21666">
    <property type="entry name" value="PEPTIDASE-RELATED"/>
    <property type="match status" value="1"/>
</dbReference>
<dbReference type="Pfam" id="PF00801">
    <property type="entry name" value="PKD"/>
    <property type="match status" value="1"/>
</dbReference>
<dbReference type="Proteomes" id="UP000317178">
    <property type="component" value="Chromosome"/>
</dbReference>
<gene>
    <name evidence="2" type="ORF">Pla110_18920</name>
</gene>
<evidence type="ECO:0000313" key="3">
    <source>
        <dbReference type="Proteomes" id="UP000317178"/>
    </source>
</evidence>
<organism evidence="2 3">
    <name type="scientific">Polystyrenella longa</name>
    <dbReference type="NCBI Taxonomy" id="2528007"/>
    <lineage>
        <taxon>Bacteria</taxon>
        <taxon>Pseudomonadati</taxon>
        <taxon>Planctomycetota</taxon>
        <taxon>Planctomycetia</taxon>
        <taxon>Planctomycetales</taxon>
        <taxon>Planctomycetaceae</taxon>
        <taxon>Polystyrenella</taxon>
    </lineage>
</organism>
<dbReference type="AlphaFoldDB" id="A0A518CLS5"/>
<sequence>MPSYLIDILKRNESLFFMRRLLICCLILFATDLPVSADELHKIDPLVRVIDLNIGEEATVPLCDGSECTVKLLELKEHRDPIRLAVRSSDLKLLVDGEEVHLKGGCYLLPKPVGSVKIDCTVTKGLNSNGTPAFWGLKKDARFRLWPVDSPLVTPGTMIYPVKQDWLATRTWFDNETVDGGNSILKRIYYHSGLDIGASEGLVEVIAATDALVVQRGEEVLEGHREGTPTSPRYDVVYLLDGRGWYYRYSHLKEIDPAIQPGTFIKMGTRIGTAGKEGASGGWSHLHFEMKSKQPSGEWGTQAGYAIMREICIRDEGLNIIANARPGHFIVAGQETTLDGSRSWSAEGDLLYEWIFDDGTTEKSPQFSKVYPQPGYFTETLKVSDEEGNVDYDFTSVIVLDPKDLQHYPPSLNANYYPSQNLKAGDEITFKVRAFRMQGGKEEWDFGDGSPVFVTESPSDSKPFDPDGYAVVKHQYNQPGNYIVTVRRTSTDGYPATTRLHIPVGK</sequence>
<protein>
    <submittedName>
        <fullName evidence="2">Putative peptidase</fullName>
    </submittedName>
</protein>
<feature type="domain" description="PKD" evidence="1">
    <location>
        <begin position="352"/>
        <end position="399"/>
    </location>
</feature>
<feature type="domain" description="PKD" evidence="1">
    <location>
        <begin position="443"/>
        <end position="506"/>
    </location>
</feature>
<evidence type="ECO:0000259" key="1">
    <source>
        <dbReference type="PROSITE" id="PS50093"/>
    </source>
</evidence>